<dbReference type="GO" id="GO:0016620">
    <property type="term" value="F:oxidoreductase activity, acting on the aldehyde or oxo group of donors, NAD or NADP as acceptor"/>
    <property type="evidence" value="ECO:0007669"/>
    <property type="project" value="InterPro"/>
</dbReference>
<accession>A0A1C2DYT5</accession>
<comment type="caution">
    <text evidence="6">The sequence shown here is derived from an EMBL/GenBank/DDBJ whole genome shotgun (WGS) entry which is preliminary data.</text>
</comment>
<dbReference type="InterPro" id="IPR016161">
    <property type="entry name" value="Ald_DH/histidinol_DH"/>
</dbReference>
<dbReference type="Pfam" id="PF00171">
    <property type="entry name" value="Aldedh"/>
    <property type="match status" value="1"/>
</dbReference>
<evidence type="ECO:0000313" key="6">
    <source>
        <dbReference type="EMBL" id="OCX19912.1"/>
    </source>
</evidence>
<dbReference type="RefSeq" id="WP_024923603.1">
    <property type="nucleotide sequence ID" value="NZ_MDEO01000030.1"/>
</dbReference>
<dbReference type="FunFam" id="3.40.605.10:FF:000007">
    <property type="entry name" value="NAD/NADP-dependent betaine aldehyde dehydrogenase"/>
    <property type="match status" value="1"/>
</dbReference>
<dbReference type="PROSITE" id="PS00687">
    <property type="entry name" value="ALDEHYDE_DEHYDR_GLU"/>
    <property type="match status" value="1"/>
</dbReference>
<feature type="active site" evidence="3">
    <location>
        <position position="247"/>
    </location>
</feature>
<feature type="domain" description="Aldehyde dehydrogenase" evidence="5">
    <location>
        <begin position="20"/>
        <end position="473"/>
    </location>
</feature>
<organism evidence="6 7">
    <name type="scientific">Mesorhizobium hungaricum</name>
    <dbReference type="NCBI Taxonomy" id="1566387"/>
    <lineage>
        <taxon>Bacteria</taxon>
        <taxon>Pseudomonadati</taxon>
        <taxon>Pseudomonadota</taxon>
        <taxon>Alphaproteobacteria</taxon>
        <taxon>Hyphomicrobiales</taxon>
        <taxon>Phyllobacteriaceae</taxon>
        <taxon>Mesorhizobium</taxon>
    </lineage>
</organism>
<dbReference type="Proteomes" id="UP000094412">
    <property type="component" value="Unassembled WGS sequence"/>
</dbReference>
<dbReference type="SUPFAM" id="SSF53720">
    <property type="entry name" value="ALDH-like"/>
    <property type="match status" value="1"/>
</dbReference>
<keyword evidence="2 4" id="KW-0560">Oxidoreductase</keyword>
<evidence type="ECO:0000256" key="2">
    <source>
        <dbReference type="ARBA" id="ARBA00023002"/>
    </source>
</evidence>
<protein>
    <submittedName>
        <fullName evidence="6">Aldehyde dehydrogenase</fullName>
    </submittedName>
</protein>
<evidence type="ECO:0000256" key="4">
    <source>
        <dbReference type="RuleBase" id="RU003345"/>
    </source>
</evidence>
<dbReference type="Gene3D" id="3.40.309.10">
    <property type="entry name" value="Aldehyde Dehydrogenase, Chain A, domain 2"/>
    <property type="match status" value="1"/>
</dbReference>
<dbReference type="InterPro" id="IPR029510">
    <property type="entry name" value="Ald_DH_CS_GLU"/>
</dbReference>
<dbReference type="InterPro" id="IPR016163">
    <property type="entry name" value="Ald_DH_C"/>
</dbReference>
<name>A0A1C2DYT5_9HYPH</name>
<sequence>MPQVRNNYIDGAWRSAEHFSEGRNPSDTTEVIGRFAMATASDVHDAVAAARKALGDWKETSPQQRFDILDRAADAIARRTQELATLLAREEGKTLPEAVAEVTKAAHTFKYFAGEAVRLAGASLRSVRKGVDVDVRREAVGVVGLITPWNFPFSIPAWKSAPALAYGNCVILKPSELTNAIAWELASILHEAGVPRGVFQMVMGGGDVGSALVADPGVDAISFTGSGAVGGKIAAQAVVRGAKLQLELGGKNPLVIADDADQDKAVDAAVRGAFYSTGQRCTASSRIIVDAVVHDSFVERLVERTAKLRVGHALDATSDIGPLVSAAQLQRVSRYAEAAPYDGAHHAFGGRVLEAPANGHYFEPAIFLDGDMRQSINREEVFGPIVSVFKATDLDDAIRIANATEFGLSAGIFTGSHAKARAFMRASNSGMVMVNLPTVGSDYHVPFGGRGASAYGPKEMGLGAVEFFTQTKTAYIAD</sequence>
<evidence type="ECO:0000256" key="3">
    <source>
        <dbReference type="PROSITE-ProRule" id="PRU10007"/>
    </source>
</evidence>
<dbReference type="STRING" id="1566387.QV13_09930"/>
<dbReference type="InterPro" id="IPR015590">
    <property type="entry name" value="Aldehyde_DH_dom"/>
</dbReference>
<dbReference type="EMBL" id="MDEO01000030">
    <property type="protein sequence ID" value="OCX19912.1"/>
    <property type="molecule type" value="Genomic_DNA"/>
</dbReference>
<dbReference type="Gene3D" id="3.40.605.10">
    <property type="entry name" value="Aldehyde Dehydrogenase, Chain A, domain 1"/>
    <property type="match status" value="1"/>
</dbReference>
<comment type="similarity">
    <text evidence="1 4">Belongs to the aldehyde dehydrogenase family.</text>
</comment>
<dbReference type="InterPro" id="IPR016160">
    <property type="entry name" value="Ald_DH_CS_CYS"/>
</dbReference>
<dbReference type="OrthoDB" id="9812625at2"/>
<reference evidence="6 7" key="1">
    <citation type="submission" date="2016-08" db="EMBL/GenBank/DDBJ databases">
        <title>Whole genome sequence of Mesorhizobium sp. strain UASWS1009 isolated from industrial sewage.</title>
        <authorList>
            <person name="Crovadore J."/>
            <person name="Calmin G."/>
            <person name="Chablais R."/>
            <person name="Cochard B."/>
            <person name="Lefort F."/>
        </authorList>
    </citation>
    <scope>NUCLEOTIDE SEQUENCE [LARGE SCALE GENOMIC DNA]</scope>
    <source>
        <strain evidence="6 7">UASWS1009</strain>
    </source>
</reference>
<evidence type="ECO:0000313" key="7">
    <source>
        <dbReference type="Proteomes" id="UP000094412"/>
    </source>
</evidence>
<dbReference type="InterPro" id="IPR016162">
    <property type="entry name" value="Ald_DH_N"/>
</dbReference>
<evidence type="ECO:0000259" key="5">
    <source>
        <dbReference type="Pfam" id="PF00171"/>
    </source>
</evidence>
<gene>
    <name evidence="6" type="ORF">QV13_09930</name>
</gene>
<evidence type="ECO:0000256" key="1">
    <source>
        <dbReference type="ARBA" id="ARBA00009986"/>
    </source>
</evidence>
<dbReference type="PANTHER" id="PTHR11699">
    <property type="entry name" value="ALDEHYDE DEHYDROGENASE-RELATED"/>
    <property type="match status" value="1"/>
</dbReference>
<dbReference type="PROSITE" id="PS00070">
    <property type="entry name" value="ALDEHYDE_DEHYDR_CYS"/>
    <property type="match status" value="1"/>
</dbReference>
<dbReference type="AlphaFoldDB" id="A0A1C2DYT5"/>
<proteinExistence type="inferred from homology"/>
<keyword evidence="7" id="KW-1185">Reference proteome</keyword>